<dbReference type="InterPro" id="IPR055259">
    <property type="entry name" value="YkvP/CgeB_Glyco_trans-like"/>
</dbReference>
<feature type="domain" description="Spore protein YkvP/CgeB glycosyl transferase-like" evidence="1">
    <location>
        <begin position="214"/>
        <end position="372"/>
    </location>
</feature>
<evidence type="ECO:0000313" key="2">
    <source>
        <dbReference type="EMBL" id="CAG5090749.1"/>
    </source>
</evidence>
<dbReference type="EMBL" id="CAJRAY010000077">
    <property type="protein sequence ID" value="CAG5090749.1"/>
    <property type="molecule type" value="Genomic_DNA"/>
</dbReference>
<comment type="caution">
    <text evidence="2">The sequence shown here is derived from an EMBL/GenBank/DDBJ whole genome shotgun (WGS) entry which is preliminary data.</text>
</comment>
<name>A0ABN7S1W2_THEXY</name>
<keyword evidence="3" id="KW-1185">Reference proteome</keyword>
<sequence length="377" mass="42750">MMRVTAAARKRSVRNRAYAGRYAAGRRDGWRDGWRDGYWMGLCERTVRAAEAPLPVRDVHVMYVSTGKGFPYSPIDEAIAGSLEQLVTRLTVVERKEEAPSAAAAVRPDAVLFLDGLHVPPDIPDRIRELGIRTVIWFTDDPYYTDITASLALHYDDVFTLEANCVEFYRAAGCQRVWHLPLGFYPGHFRPQNAPAGVRCDIAFVGSGYWNRVAFFDQLLPYLKGRDLRIIGYWWERLRDYRQFASRIEGRWMTPQETALVYGGAKIVINMHREPDDGTFNSNSVGLGAVSPNPRTFEIAACASLQLTDVRSELAAYYVPGREIETYASPEELAAKIDHYLVHEDERRAIALNGLYRTMRDHSYARRLDAMLGALFG</sequence>
<evidence type="ECO:0000259" key="1">
    <source>
        <dbReference type="Pfam" id="PF13524"/>
    </source>
</evidence>
<organism evidence="2 3">
    <name type="scientific">Thermobacillus xylanilyticus</name>
    <dbReference type="NCBI Taxonomy" id="76633"/>
    <lineage>
        <taxon>Bacteria</taxon>
        <taxon>Bacillati</taxon>
        <taxon>Bacillota</taxon>
        <taxon>Bacilli</taxon>
        <taxon>Bacillales</taxon>
        <taxon>Paenibacillaceae</taxon>
        <taxon>Thermobacillus</taxon>
    </lineage>
</organism>
<evidence type="ECO:0000313" key="3">
    <source>
        <dbReference type="Proteomes" id="UP000681526"/>
    </source>
</evidence>
<accession>A0ABN7S1W2</accession>
<proteinExistence type="predicted"/>
<dbReference type="Proteomes" id="UP000681526">
    <property type="component" value="Unassembled WGS sequence"/>
</dbReference>
<dbReference type="Pfam" id="PF13524">
    <property type="entry name" value="Glyco_trans_1_2"/>
    <property type="match status" value="1"/>
</dbReference>
<protein>
    <recommendedName>
        <fullName evidence="1">Spore protein YkvP/CgeB glycosyl transferase-like domain-containing protein</fullName>
    </recommendedName>
</protein>
<reference evidence="2 3" key="1">
    <citation type="submission" date="2021-04" db="EMBL/GenBank/DDBJ databases">
        <authorList>
            <person name="Rakotoarivonina H."/>
        </authorList>
    </citation>
    <scope>NUCLEOTIDE SEQUENCE [LARGE SCALE GENOMIC DNA]</scope>
    <source>
        <strain evidence="2 3">XE</strain>
    </source>
</reference>
<gene>
    <name evidence="2" type="primary">txxe 2956</name>
    <name evidence="2" type="ORF">TXXE_14595</name>
</gene>